<evidence type="ECO:0000259" key="5">
    <source>
        <dbReference type="Pfam" id="PF25990"/>
    </source>
</evidence>
<reference evidence="6" key="1">
    <citation type="submission" date="2022-12" db="EMBL/GenBank/DDBJ databases">
        <authorList>
            <person name="Wang J."/>
        </authorList>
    </citation>
    <scope>NUCLEOTIDE SEQUENCE</scope>
    <source>
        <strain evidence="6">HY-42-06</strain>
    </source>
</reference>
<feature type="domain" description="YknX-like beta-barrel" evidence="5">
    <location>
        <begin position="279"/>
        <end position="360"/>
    </location>
</feature>
<keyword evidence="7" id="KW-1185">Reference proteome</keyword>
<feature type="coiled-coil region" evidence="3">
    <location>
        <begin position="92"/>
        <end position="119"/>
    </location>
</feature>
<dbReference type="Gene3D" id="2.40.50.100">
    <property type="match status" value="2"/>
</dbReference>
<organism evidence="6 7">
    <name type="scientific">Clostridium ganghwense</name>
    <dbReference type="NCBI Taxonomy" id="312089"/>
    <lineage>
        <taxon>Bacteria</taxon>
        <taxon>Bacillati</taxon>
        <taxon>Bacillota</taxon>
        <taxon>Clostridia</taxon>
        <taxon>Eubacteriales</taxon>
        <taxon>Clostridiaceae</taxon>
        <taxon>Clostridium</taxon>
    </lineage>
</organism>
<evidence type="ECO:0000313" key="6">
    <source>
        <dbReference type="EMBL" id="MCY6372809.1"/>
    </source>
</evidence>
<dbReference type="RefSeq" id="WP_268051872.1">
    <property type="nucleotide sequence ID" value="NZ_JAPQES010000016.1"/>
</dbReference>
<dbReference type="PROSITE" id="PS51257">
    <property type="entry name" value="PROKAR_LIPOPROTEIN"/>
    <property type="match status" value="1"/>
</dbReference>
<dbReference type="PRINTS" id="PR01490">
    <property type="entry name" value="RTXTOXIND"/>
</dbReference>
<evidence type="ECO:0000256" key="2">
    <source>
        <dbReference type="ARBA" id="ARBA00023054"/>
    </source>
</evidence>
<comment type="subcellular location">
    <subcellularLocation>
        <location evidence="1">Cell envelope</location>
    </subcellularLocation>
</comment>
<dbReference type="Proteomes" id="UP001079657">
    <property type="component" value="Unassembled WGS sequence"/>
</dbReference>
<dbReference type="Gene3D" id="2.40.30.170">
    <property type="match status" value="1"/>
</dbReference>
<evidence type="ECO:0000256" key="1">
    <source>
        <dbReference type="ARBA" id="ARBA00004196"/>
    </source>
</evidence>
<dbReference type="Pfam" id="PF25990">
    <property type="entry name" value="Beta-barrel_YknX"/>
    <property type="match status" value="1"/>
</dbReference>
<dbReference type="PANTHER" id="PTHR32347:SF23">
    <property type="entry name" value="BLL5650 PROTEIN"/>
    <property type="match status" value="1"/>
</dbReference>
<protein>
    <submittedName>
        <fullName evidence="6">Efflux RND transporter periplasmic adaptor subunit</fullName>
    </submittedName>
</protein>
<dbReference type="SUPFAM" id="SSF111369">
    <property type="entry name" value="HlyD-like secretion proteins"/>
    <property type="match status" value="2"/>
</dbReference>
<keyword evidence="2 3" id="KW-0175">Coiled coil</keyword>
<evidence type="ECO:0000259" key="4">
    <source>
        <dbReference type="Pfam" id="PF25917"/>
    </source>
</evidence>
<comment type="caution">
    <text evidence="6">The sequence shown here is derived from an EMBL/GenBank/DDBJ whole genome shotgun (WGS) entry which is preliminary data.</text>
</comment>
<evidence type="ECO:0000313" key="7">
    <source>
        <dbReference type="Proteomes" id="UP001079657"/>
    </source>
</evidence>
<gene>
    <name evidence="6" type="ORF">OXH55_19690</name>
</gene>
<feature type="domain" description="Multidrug resistance protein MdtA-like barrel-sandwich hybrid" evidence="4">
    <location>
        <begin position="52"/>
        <end position="267"/>
    </location>
</feature>
<name>A0ABT4CY39_9CLOT</name>
<dbReference type="InterPro" id="IPR050465">
    <property type="entry name" value="UPF0194_transport"/>
</dbReference>
<dbReference type="PANTHER" id="PTHR32347">
    <property type="entry name" value="EFFLUX SYSTEM COMPONENT YKNX-RELATED"/>
    <property type="match status" value="1"/>
</dbReference>
<proteinExistence type="predicted"/>
<dbReference type="EMBL" id="JAPQES010000016">
    <property type="protein sequence ID" value="MCY6372809.1"/>
    <property type="molecule type" value="Genomic_DNA"/>
</dbReference>
<dbReference type="InterPro" id="IPR058625">
    <property type="entry name" value="MdtA-like_BSH"/>
</dbReference>
<dbReference type="Pfam" id="PF25917">
    <property type="entry name" value="BSH_RND"/>
    <property type="match status" value="1"/>
</dbReference>
<sequence>MKRFTKVTFSTLIIASLFTGCSSISSLNVTGEKLIKPQEQNLTVQGQVEAEEISINTKIPGNITKVKVSEGDRVKKGDVLVNISSDTLLAKKAQAEAAIAAATGQLKAAQAAKEAAIAQSQKAENGAQAEDIAKAKAACDFAQEAYNFAKDSYDRVHALYEQGIATKQQNDEASTKLKEVAMKKEVAKQTYDQALKGAREEDKLAAKALVAKADSMIQAAKGQVAQAQAASKEASTYIKDTVITAPADGVITTVNPKVGELVSTGMPLITISKTSDQWIEVKVQEKDLSMVSVGKTVTVKLPAYKDQQFEGTVVKINAKPDFATKRATNDNGEYDILSYGVKVKFTKMDKELHPGMTAFVDFGKKSDTKQETKKDSKKDVK</sequence>
<dbReference type="InterPro" id="IPR058636">
    <property type="entry name" value="Beta-barrel_YknX"/>
</dbReference>
<accession>A0ABT4CY39</accession>
<evidence type="ECO:0000256" key="3">
    <source>
        <dbReference type="SAM" id="Coils"/>
    </source>
</evidence>